<dbReference type="Proteomes" id="UP000030460">
    <property type="component" value="Unassembled WGS sequence"/>
</dbReference>
<dbReference type="EMBL" id="JTDB02000005">
    <property type="protein sequence ID" value="NLP63464.1"/>
    <property type="molecule type" value="Genomic_DNA"/>
</dbReference>
<organism evidence="1 2">
    <name type="scientific">Paraburkholderia sacchari</name>
    <dbReference type="NCBI Taxonomy" id="159450"/>
    <lineage>
        <taxon>Bacteria</taxon>
        <taxon>Pseudomonadati</taxon>
        <taxon>Pseudomonadota</taxon>
        <taxon>Betaproteobacteria</taxon>
        <taxon>Burkholderiales</taxon>
        <taxon>Burkholderiaceae</taxon>
        <taxon>Paraburkholderia</taxon>
    </lineage>
</organism>
<dbReference type="RefSeq" id="WP_152617112.1">
    <property type="nucleotide sequence ID" value="NZ_CADFGF010000005.1"/>
</dbReference>
<protein>
    <submittedName>
        <fullName evidence="1">Uncharacterized protein</fullName>
    </submittedName>
</protein>
<evidence type="ECO:0000313" key="2">
    <source>
        <dbReference type="Proteomes" id="UP000030460"/>
    </source>
</evidence>
<gene>
    <name evidence="1" type="ORF">NH14_020280</name>
</gene>
<sequence>MAINTAVSSLDAAIGPAVVSRLIQSHANSGSHAYELGIETTAVLLNLAASSGCAGCIASGRCTRSIGWRAR</sequence>
<keyword evidence="2" id="KW-1185">Reference proteome</keyword>
<dbReference type="AlphaFoldDB" id="A0A8T6ZGW1"/>
<accession>A0A8T6ZGW1</accession>
<proteinExistence type="predicted"/>
<name>A0A8T6ZGW1_9BURK</name>
<reference evidence="1" key="2">
    <citation type="submission" date="2020-04" db="EMBL/GenBank/DDBJ databases">
        <authorList>
            <person name="Alexandrino P."/>
            <person name="Mendonca T."/>
            <person name="Guaman L."/>
            <person name="Cherix J."/>
            <person name="Lozano-Sakalauskas G."/>
            <person name="Fujita A."/>
            <person name="Filho E.R."/>
            <person name="Long P."/>
            <person name="Padilla G."/>
            <person name="Taciro M.K."/>
            <person name="Gomez J.G."/>
            <person name="Silva L.F."/>
            <person name="Torres M."/>
        </authorList>
    </citation>
    <scope>NUCLEOTIDE SEQUENCE</scope>
    <source>
        <strain evidence="1">LMG 19450</strain>
    </source>
</reference>
<reference evidence="1" key="1">
    <citation type="journal article" date="2015" name="Genome Announc.">
        <title>Draft Genome Sequence of the Polyhydroxyalkanoate-Producing Bacterium Burkholderia sacchari LMG 19450 Isolated from Brazilian Sugarcane Plantation Soil.</title>
        <authorList>
            <person name="Alexandrino P.M."/>
            <person name="Mendonca T.T."/>
            <person name="Guaman Bautista L.P."/>
            <person name="Cherix J."/>
            <person name="Lozano-Sakalauskas G.C."/>
            <person name="Fujita A."/>
            <person name="Ramos Filho E."/>
            <person name="Long P."/>
            <person name="Padilla G."/>
            <person name="Taciro M.K."/>
            <person name="Gomez J.G."/>
            <person name="Silva L.F."/>
        </authorList>
    </citation>
    <scope>NUCLEOTIDE SEQUENCE</scope>
    <source>
        <strain evidence="1">LMG 19450</strain>
    </source>
</reference>
<evidence type="ECO:0000313" key="1">
    <source>
        <dbReference type="EMBL" id="NLP63464.1"/>
    </source>
</evidence>
<comment type="caution">
    <text evidence="1">The sequence shown here is derived from an EMBL/GenBank/DDBJ whole genome shotgun (WGS) entry which is preliminary data.</text>
</comment>